<protein>
    <submittedName>
        <fullName evidence="2">Uncharacterized protein</fullName>
    </submittedName>
</protein>
<evidence type="ECO:0000256" key="1">
    <source>
        <dbReference type="SAM" id="MobiDB-lite"/>
    </source>
</evidence>
<feature type="region of interest" description="Disordered" evidence="1">
    <location>
        <begin position="1"/>
        <end position="80"/>
    </location>
</feature>
<name>A0A8T1V877_9STRA</name>
<feature type="compositionally biased region" description="Basic residues" evidence="1">
    <location>
        <begin position="179"/>
        <end position="190"/>
    </location>
</feature>
<sequence length="461" mass="51094">MIELENANDDDVLGLDDDVISLTPRRSRAAPPVLSDDDDDEDSTAAHPVPGDVLVEPSSGVSSSRQSAADAPPASVPPSQASRAVLVVHSETLVEAPVSNSSTGIETSVYPTPAILDASGHGYKSSGPPLTSSLTHSLVGHKPRKKAKVTTLVIPPTNATIRQVQLSESSLASLPVRSQTKRNSSKKGRAKSGTGSRRTSSSRDVVTSNASSSAVTPLSLVPRSYSILRFTRPVSKWAQPYVSLVFSLPGALACWTRILNYRQSAPVPKKVKVPCAVKCLIACVDYKNPKPPWQLAGRRYPQHAYFFDTHGFDQNGKVSRCAPSLLRLRSYWRNFRGYGKKDDAELGFSFWEYDHWVPTRTVTLFFKAAHRILAENTTLSDDVKLQIKMELERVKALWYKYDKNRIKRCDRLRVKLVYTIREWCVINDTKLEDILPEVLFEPSVPGYSLEYLTWIPSRLTG</sequence>
<dbReference type="OrthoDB" id="123416at2759"/>
<accession>A0A8T1V877</accession>
<feature type="compositionally biased region" description="Low complexity" evidence="1">
    <location>
        <begin position="191"/>
        <end position="208"/>
    </location>
</feature>
<reference evidence="2" key="1">
    <citation type="submission" date="2021-02" db="EMBL/GenBank/DDBJ databases">
        <authorList>
            <person name="Palmer J.M."/>
        </authorList>
    </citation>
    <scope>NUCLEOTIDE SEQUENCE</scope>
    <source>
        <strain evidence="2">SCRP734</strain>
    </source>
</reference>
<feature type="compositionally biased region" description="Acidic residues" evidence="1">
    <location>
        <begin position="1"/>
        <end position="19"/>
    </location>
</feature>
<comment type="caution">
    <text evidence="2">The sequence shown here is derived from an EMBL/GenBank/DDBJ whole genome shotgun (WGS) entry which is preliminary data.</text>
</comment>
<dbReference type="EMBL" id="JAGDFM010000670">
    <property type="protein sequence ID" value="KAG7376543.1"/>
    <property type="molecule type" value="Genomic_DNA"/>
</dbReference>
<evidence type="ECO:0000313" key="2">
    <source>
        <dbReference type="EMBL" id="KAG7376543.1"/>
    </source>
</evidence>
<gene>
    <name evidence="2" type="ORF">PHYPSEUDO_013203</name>
</gene>
<organism evidence="2 3">
    <name type="scientific">Phytophthora pseudosyringae</name>
    <dbReference type="NCBI Taxonomy" id="221518"/>
    <lineage>
        <taxon>Eukaryota</taxon>
        <taxon>Sar</taxon>
        <taxon>Stramenopiles</taxon>
        <taxon>Oomycota</taxon>
        <taxon>Peronosporomycetes</taxon>
        <taxon>Peronosporales</taxon>
        <taxon>Peronosporaceae</taxon>
        <taxon>Phytophthora</taxon>
    </lineage>
</organism>
<proteinExistence type="predicted"/>
<dbReference type="AlphaFoldDB" id="A0A8T1V877"/>
<feature type="compositionally biased region" description="Low complexity" evidence="1">
    <location>
        <begin position="58"/>
        <end position="80"/>
    </location>
</feature>
<evidence type="ECO:0000313" key="3">
    <source>
        <dbReference type="Proteomes" id="UP000694044"/>
    </source>
</evidence>
<dbReference type="Proteomes" id="UP000694044">
    <property type="component" value="Unassembled WGS sequence"/>
</dbReference>
<keyword evidence="3" id="KW-1185">Reference proteome</keyword>
<feature type="region of interest" description="Disordered" evidence="1">
    <location>
        <begin position="172"/>
        <end position="208"/>
    </location>
</feature>